<feature type="transmembrane region" description="Helical" evidence="1">
    <location>
        <begin position="12"/>
        <end position="31"/>
    </location>
</feature>
<keyword evidence="1" id="KW-0472">Membrane</keyword>
<evidence type="ECO:0000313" key="2">
    <source>
        <dbReference type="EMBL" id="ALG08952.1"/>
    </source>
</evidence>
<evidence type="ECO:0000256" key="1">
    <source>
        <dbReference type="SAM" id="Phobius"/>
    </source>
</evidence>
<evidence type="ECO:0008006" key="4">
    <source>
        <dbReference type="Google" id="ProtNLM"/>
    </source>
</evidence>
<organism evidence="2 3">
    <name type="scientific">Kibdelosporangium phytohabitans</name>
    <dbReference type="NCBI Taxonomy" id="860235"/>
    <lineage>
        <taxon>Bacteria</taxon>
        <taxon>Bacillati</taxon>
        <taxon>Actinomycetota</taxon>
        <taxon>Actinomycetes</taxon>
        <taxon>Pseudonocardiales</taxon>
        <taxon>Pseudonocardiaceae</taxon>
        <taxon>Kibdelosporangium</taxon>
    </lineage>
</organism>
<dbReference type="STRING" id="860235.AOZ06_20365"/>
<proteinExistence type="predicted"/>
<keyword evidence="3" id="KW-1185">Reference proteome</keyword>
<reference evidence="2 3" key="1">
    <citation type="submission" date="2015-07" db="EMBL/GenBank/DDBJ databases">
        <title>Genome sequencing of Kibdelosporangium phytohabitans.</title>
        <authorList>
            <person name="Qin S."/>
            <person name="Xing K."/>
        </authorList>
    </citation>
    <scope>NUCLEOTIDE SEQUENCE [LARGE SCALE GENOMIC DNA]</scope>
    <source>
        <strain evidence="2 3">KLBMP1111</strain>
    </source>
</reference>
<sequence>MVPEAARRRSTALIITGMVLGGAGMLAYFVLSAPGSASPAPPPAGSEGSATPEGVARAIVTKLNARDLDGVIELTCAQGKSTGRRELVKAVPQLDPAAPESTRAKQIEFGLDHLSQFAEGYIATFTVQYQGAKQNGTMRIQLSADKWTLCGLDSPRLDGVG</sequence>
<keyword evidence="1" id="KW-1133">Transmembrane helix</keyword>
<dbReference type="AlphaFoldDB" id="A0A0N9HZJ7"/>
<dbReference type="EMBL" id="CP012752">
    <property type="protein sequence ID" value="ALG08952.1"/>
    <property type="molecule type" value="Genomic_DNA"/>
</dbReference>
<keyword evidence="1" id="KW-0812">Transmembrane</keyword>
<dbReference type="KEGG" id="kphy:AOZ06_20365"/>
<dbReference type="Proteomes" id="UP000063699">
    <property type="component" value="Chromosome"/>
</dbReference>
<gene>
    <name evidence="2" type="ORF">AOZ06_20365</name>
</gene>
<evidence type="ECO:0000313" key="3">
    <source>
        <dbReference type="Proteomes" id="UP000063699"/>
    </source>
</evidence>
<accession>A0A0N9HZJ7</accession>
<protein>
    <recommendedName>
        <fullName evidence="4">DUF4878 domain-containing protein</fullName>
    </recommendedName>
</protein>
<name>A0A0N9HZJ7_9PSEU</name>